<comment type="similarity">
    <text evidence="1 2">Belongs to the Rab GDI family.</text>
</comment>
<reference evidence="4" key="2">
    <citation type="journal article" date="2009" name="Genome Res.">
        <title>Comparative genomic analyses of the human fungal pathogens Coccidioides and their relatives.</title>
        <authorList>
            <person name="Sharpton T.J."/>
            <person name="Stajich J.E."/>
            <person name="Rounsley S.D."/>
            <person name="Gardner M.J."/>
            <person name="Wortman J.R."/>
            <person name="Jordar V.S."/>
            <person name="Maiti R."/>
            <person name="Kodira C.D."/>
            <person name="Neafsey D.E."/>
            <person name="Zeng Q."/>
            <person name="Hung C.-Y."/>
            <person name="McMahan C."/>
            <person name="Muszewska A."/>
            <person name="Grynberg M."/>
            <person name="Mandel M.A."/>
            <person name="Kellner E.M."/>
            <person name="Barker B.M."/>
            <person name="Galgiani J.N."/>
            <person name="Orbach M.J."/>
            <person name="Kirkland T.N."/>
            <person name="Cole G.T."/>
            <person name="Henn M.R."/>
            <person name="Birren B.W."/>
            <person name="Taylor J.W."/>
        </authorList>
    </citation>
    <scope>NUCLEOTIDE SEQUENCE [LARGE SCALE GENOMIC DNA]</scope>
    <source>
        <strain evidence="4">RMSCC 3488</strain>
    </source>
</reference>
<dbReference type="PANTHER" id="PTHR11787:SF4">
    <property type="entry name" value="CHM, RAB ESCORT PROTEIN 1"/>
    <property type="match status" value="1"/>
</dbReference>
<evidence type="ECO:0000313" key="3">
    <source>
        <dbReference type="EMBL" id="KMM66843.1"/>
    </source>
</evidence>
<dbReference type="PANTHER" id="PTHR11787">
    <property type="entry name" value="RAB GDP-DISSOCIATION INHIBITOR"/>
    <property type="match status" value="1"/>
</dbReference>
<dbReference type="GO" id="GO:0005634">
    <property type="term" value="C:nucleus"/>
    <property type="evidence" value="ECO:0007669"/>
    <property type="project" value="TreeGrafter"/>
</dbReference>
<reference evidence="4" key="3">
    <citation type="journal article" date="2010" name="Genome Res.">
        <title>Population genomic sequencing of Coccidioides fungi reveals recent hybridization and transposon control.</title>
        <authorList>
            <person name="Neafsey D.E."/>
            <person name="Barker B.M."/>
            <person name="Sharpton T.J."/>
            <person name="Stajich J.E."/>
            <person name="Park D.J."/>
            <person name="Whiston E."/>
            <person name="Hung C.-Y."/>
            <person name="McMahan C."/>
            <person name="White J."/>
            <person name="Sykes S."/>
            <person name="Heiman D."/>
            <person name="Young S."/>
            <person name="Zeng Q."/>
            <person name="Abouelleil A."/>
            <person name="Aftuck L."/>
            <person name="Bessette D."/>
            <person name="Brown A."/>
            <person name="FitzGerald M."/>
            <person name="Lui A."/>
            <person name="Macdonald J.P."/>
            <person name="Priest M."/>
            <person name="Orbach M.J."/>
            <person name="Galgiani J.N."/>
            <person name="Kirkland T.N."/>
            <person name="Cole G.T."/>
            <person name="Birren B.W."/>
            <person name="Henn M.R."/>
            <person name="Taylor J.W."/>
            <person name="Rounsley S.D."/>
        </authorList>
    </citation>
    <scope>NUCLEOTIDE SEQUENCE [LARGE SCALE GENOMIC DNA]</scope>
    <source>
        <strain evidence="4">RMSCC 3488</strain>
    </source>
</reference>
<dbReference type="SUPFAM" id="SSF51905">
    <property type="entry name" value="FAD/NAD(P)-binding domain"/>
    <property type="match status" value="1"/>
</dbReference>
<protein>
    <recommendedName>
        <fullName evidence="2">Rab proteins geranylgeranyltransferase</fullName>
    </recommendedName>
</protein>
<reference evidence="3 4" key="1">
    <citation type="submission" date="2007-06" db="EMBL/GenBank/DDBJ databases">
        <title>The Genome Sequence of Coccidioides posadasii RMSCC_3488.</title>
        <authorList>
            <consortium name="Coccidioides Genome Resources Consortium"/>
            <consortium name="The Broad Institute Genome Sequencing Platform"/>
            <person name="Henn M.R."/>
            <person name="Sykes S."/>
            <person name="Young S."/>
            <person name="Jaffe D."/>
            <person name="Berlin A."/>
            <person name="Alvarez P."/>
            <person name="Butler J."/>
            <person name="Gnerre S."/>
            <person name="Grabherr M."/>
            <person name="Mauceli E."/>
            <person name="Brockman W."/>
            <person name="Kodira C."/>
            <person name="Alvarado L."/>
            <person name="Zeng Q."/>
            <person name="Crawford M."/>
            <person name="Antoine C."/>
            <person name="Devon K."/>
            <person name="Galgiani J."/>
            <person name="Orsborn K."/>
            <person name="Lewis M.L."/>
            <person name="Nusbaum C."/>
            <person name="Galagan J."/>
            <person name="Birren B."/>
        </authorList>
    </citation>
    <scope>NUCLEOTIDE SEQUENCE [LARGE SCALE GENOMIC DNA]</scope>
    <source>
        <strain evidence="3 4">RMSCC 3488</strain>
    </source>
</reference>
<sequence length="532" mass="58084">MLGQNTLNDTTWDVLISGTGLPQSLLALALSRSGKKVLHIDKNDYYGGSEAAFSLQEAEHWVNKVGCEPNFGPFESASVWRSPSTEKKENGRLSFSRAYTLSLSPQLIYTRSKLLPSLVSSKVYRQLEFQAMGNWWVYRDEAQVETGSQEHAIRGLQCVPSSREDVFADDTLTMKSKRSLMKFLRYLGQSDGSESSSIEEGDFDTPFSTFLRSKFQVHSDLYYPLLCLCLSPHSISQTTAGYALPKIKRHLQSIGVFGPGFSSVVTKWGGASEIAQVACRACAVGGGVYALNRGIRSVGPPEQGSPDGDSSLRRVCLSDGETVCTRYIVGTPWDIPADTQKAELPTLTKVSRSVMIVSSPLEALFPPIAENGPVAAGTLVIFPGQQAAGEDAIDEPPLYLLLHSSDTGECPFGQCIIYASVLQPSSKGHPRIDSAVQQLLKSTDPVAEVLWKMQFTQLGDLGTDILPKDGLAGVDSQILVFPSPCLDLEFNDSMIDQVRHVWKDIMGADADENEFLVFENREAAQEENMSAS</sequence>
<dbReference type="GO" id="GO:0005968">
    <property type="term" value="C:Rab-protein geranylgeranyltransferase complex"/>
    <property type="evidence" value="ECO:0007669"/>
    <property type="project" value="TreeGrafter"/>
</dbReference>
<dbReference type="VEuPathDB" id="FungiDB:CPAG_03180"/>
<dbReference type="PRINTS" id="PR00891">
    <property type="entry name" value="RABGDIREP"/>
</dbReference>
<dbReference type="InterPro" id="IPR036188">
    <property type="entry name" value="FAD/NAD-bd_sf"/>
</dbReference>
<dbReference type="InterPro" id="IPR018203">
    <property type="entry name" value="GDP_dissociation_inhibitor"/>
</dbReference>
<dbReference type="PIRSF" id="PIRSF037514">
    <property type="entry name" value="Rab_ger_ger_transf_A_fun"/>
    <property type="match status" value="1"/>
</dbReference>
<gene>
    <name evidence="3" type="ORF">CPAG_03180</name>
</gene>
<accession>A0A0J6F9F7</accession>
<dbReference type="Gene3D" id="3.50.50.60">
    <property type="entry name" value="FAD/NAD(P)-binding domain"/>
    <property type="match status" value="1"/>
</dbReference>
<dbReference type="Gene3D" id="1.10.405.10">
    <property type="entry name" value="Guanine Nucleotide Dissociation Inhibitor, domain 1"/>
    <property type="match status" value="1"/>
</dbReference>
<dbReference type="GO" id="GO:0005092">
    <property type="term" value="F:GDP-dissociation inhibitor activity"/>
    <property type="evidence" value="ECO:0007669"/>
    <property type="project" value="UniProtKB-UniRule"/>
</dbReference>
<dbReference type="GO" id="GO:0007264">
    <property type="term" value="P:small GTPase-mediated signal transduction"/>
    <property type="evidence" value="ECO:0007669"/>
    <property type="project" value="UniProtKB-UniRule"/>
</dbReference>
<dbReference type="AlphaFoldDB" id="A0A0J6F9F7"/>
<name>A0A0J6F9F7_COCPO</name>
<organism evidence="3 4">
    <name type="scientific">Coccidioides posadasii RMSCC 3488</name>
    <dbReference type="NCBI Taxonomy" id="454284"/>
    <lineage>
        <taxon>Eukaryota</taxon>
        <taxon>Fungi</taxon>
        <taxon>Dikarya</taxon>
        <taxon>Ascomycota</taxon>
        <taxon>Pezizomycotina</taxon>
        <taxon>Eurotiomycetes</taxon>
        <taxon>Eurotiomycetidae</taxon>
        <taxon>Onygenales</taxon>
        <taxon>Onygenaceae</taxon>
        <taxon>Coccidioides</taxon>
    </lineage>
</organism>
<evidence type="ECO:0000313" key="4">
    <source>
        <dbReference type="Proteomes" id="UP000054567"/>
    </source>
</evidence>
<dbReference type="GO" id="GO:0016192">
    <property type="term" value="P:vesicle-mediated transport"/>
    <property type="evidence" value="ECO:0007669"/>
    <property type="project" value="TreeGrafter"/>
</dbReference>
<evidence type="ECO:0000256" key="2">
    <source>
        <dbReference type="PIRNR" id="PIRNR037514"/>
    </source>
</evidence>
<dbReference type="Gene3D" id="3.30.519.10">
    <property type="entry name" value="Guanine Nucleotide Dissociation Inhibitor, domain 2"/>
    <property type="match status" value="1"/>
</dbReference>
<proteinExistence type="inferred from homology"/>
<dbReference type="OrthoDB" id="1923006at2759"/>
<evidence type="ECO:0000256" key="1">
    <source>
        <dbReference type="ARBA" id="ARBA00005593"/>
    </source>
</evidence>
<dbReference type="Proteomes" id="UP000054567">
    <property type="component" value="Unassembled WGS sequence"/>
</dbReference>
<dbReference type="InterPro" id="IPR017230">
    <property type="entry name" value="Mrs6"/>
</dbReference>
<dbReference type="GO" id="GO:0005829">
    <property type="term" value="C:cytosol"/>
    <property type="evidence" value="ECO:0007669"/>
    <property type="project" value="TreeGrafter"/>
</dbReference>
<dbReference type="Pfam" id="PF00996">
    <property type="entry name" value="GDI"/>
    <property type="match status" value="1"/>
</dbReference>
<dbReference type="EMBL" id="DS268110">
    <property type="protein sequence ID" value="KMM66843.1"/>
    <property type="molecule type" value="Genomic_DNA"/>
</dbReference>